<evidence type="ECO:0000256" key="1">
    <source>
        <dbReference type="SAM" id="Phobius"/>
    </source>
</evidence>
<dbReference type="Proteomes" id="UP000265618">
    <property type="component" value="Unassembled WGS sequence"/>
</dbReference>
<dbReference type="EMBL" id="BDIP01000294">
    <property type="protein sequence ID" value="GIQ81046.1"/>
    <property type="molecule type" value="Genomic_DNA"/>
</dbReference>
<name>A0A9K3CPM7_9EUKA</name>
<reference evidence="2 3" key="1">
    <citation type="journal article" date="2018" name="PLoS ONE">
        <title>The draft genome of Kipferlia bialata reveals reductive genome evolution in fornicate parasites.</title>
        <authorList>
            <person name="Tanifuji G."/>
            <person name="Takabayashi S."/>
            <person name="Kume K."/>
            <person name="Takagi M."/>
            <person name="Nakayama T."/>
            <person name="Kamikawa R."/>
            <person name="Inagaki Y."/>
            <person name="Hashimoto T."/>
        </authorList>
    </citation>
    <scope>NUCLEOTIDE SEQUENCE [LARGE SCALE GENOMIC DNA]</scope>
    <source>
        <strain evidence="2">NY0173</strain>
    </source>
</reference>
<accession>A0A9K3CPM7</accession>
<proteinExistence type="predicted"/>
<keyword evidence="3" id="KW-1185">Reference proteome</keyword>
<keyword evidence="1" id="KW-0472">Membrane</keyword>
<gene>
    <name evidence="2" type="ORF">KIPB_001940</name>
</gene>
<protein>
    <submittedName>
        <fullName evidence="2">Uncharacterized protein</fullName>
    </submittedName>
</protein>
<keyword evidence="1" id="KW-0812">Transmembrane</keyword>
<keyword evidence="1" id="KW-1133">Transmembrane helix</keyword>
<sequence length="114" mass="12352">MEDVMPSALAVDHSVIGTLQILLLRGLSAVACMGSGSAAAKRRRREEHDLFVHIETAASGLPADSWPESACHGEIALKTICYIPLLKELINLAALFGMTHFETLLRQLLKDEGV</sequence>
<dbReference type="AlphaFoldDB" id="A0A9K3CPM7"/>
<organism evidence="2 3">
    <name type="scientific">Kipferlia bialata</name>
    <dbReference type="NCBI Taxonomy" id="797122"/>
    <lineage>
        <taxon>Eukaryota</taxon>
        <taxon>Metamonada</taxon>
        <taxon>Carpediemonas-like organisms</taxon>
        <taxon>Kipferlia</taxon>
    </lineage>
</organism>
<evidence type="ECO:0000313" key="2">
    <source>
        <dbReference type="EMBL" id="GIQ81046.1"/>
    </source>
</evidence>
<evidence type="ECO:0000313" key="3">
    <source>
        <dbReference type="Proteomes" id="UP000265618"/>
    </source>
</evidence>
<comment type="caution">
    <text evidence="2">The sequence shown here is derived from an EMBL/GenBank/DDBJ whole genome shotgun (WGS) entry which is preliminary data.</text>
</comment>
<feature type="transmembrane region" description="Helical" evidence="1">
    <location>
        <begin position="20"/>
        <end position="40"/>
    </location>
</feature>